<evidence type="ECO:0000313" key="1">
    <source>
        <dbReference type="EMBL" id="KAG5595844.1"/>
    </source>
</evidence>
<gene>
    <name evidence="1" type="ORF">H5410_037076</name>
</gene>
<keyword evidence="2" id="KW-1185">Reference proteome</keyword>
<name>A0A9J5Y980_SOLCO</name>
<comment type="caution">
    <text evidence="1">The sequence shown here is derived from an EMBL/GenBank/DDBJ whole genome shotgun (WGS) entry which is preliminary data.</text>
</comment>
<sequence>MEFEDYSKKDEIAWRQRSGIFRIANVRKRNNHIDHLLVGGKDIVETENIKRELIIFFQTFNLTYIALIPRKNGGKN</sequence>
<dbReference type="AlphaFoldDB" id="A0A9J5Y980"/>
<evidence type="ECO:0000313" key="2">
    <source>
        <dbReference type="Proteomes" id="UP000824120"/>
    </source>
</evidence>
<organism evidence="1 2">
    <name type="scientific">Solanum commersonii</name>
    <name type="common">Commerson's wild potato</name>
    <name type="synonym">Commerson's nightshade</name>
    <dbReference type="NCBI Taxonomy" id="4109"/>
    <lineage>
        <taxon>Eukaryota</taxon>
        <taxon>Viridiplantae</taxon>
        <taxon>Streptophyta</taxon>
        <taxon>Embryophyta</taxon>
        <taxon>Tracheophyta</taxon>
        <taxon>Spermatophyta</taxon>
        <taxon>Magnoliopsida</taxon>
        <taxon>eudicotyledons</taxon>
        <taxon>Gunneridae</taxon>
        <taxon>Pentapetalae</taxon>
        <taxon>asterids</taxon>
        <taxon>lamiids</taxon>
        <taxon>Solanales</taxon>
        <taxon>Solanaceae</taxon>
        <taxon>Solanoideae</taxon>
        <taxon>Solaneae</taxon>
        <taxon>Solanum</taxon>
    </lineage>
</organism>
<reference evidence="1 2" key="1">
    <citation type="submission" date="2020-09" db="EMBL/GenBank/DDBJ databases">
        <title>De no assembly of potato wild relative species, Solanum commersonii.</title>
        <authorList>
            <person name="Cho K."/>
        </authorList>
    </citation>
    <scope>NUCLEOTIDE SEQUENCE [LARGE SCALE GENOMIC DNA]</scope>
    <source>
        <strain evidence="1">LZ3.2</strain>
        <tissue evidence="1">Leaf</tissue>
    </source>
</reference>
<dbReference type="EMBL" id="JACXVP010000007">
    <property type="protein sequence ID" value="KAG5595844.1"/>
    <property type="molecule type" value="Genomic_DNA"/>
</dbReference>
<accession>A0A9J5Y980</accession>
<proteinExistence type="predicted"/>
<protein>
    <submittedName>
        <fullName evidence="1">Uncharacterized protein</fullName>
    </submittedName>
</protein>
<dbReference type="Proteomes" id="UP000824120">
    <property type="component" value="Chromosome 7"/>
</dbReference>